<comment type="caution">
    <text evidence="2">The sequence shown here is derived from an EMBL/GenBank/DDBJ whole genome shotgun (WGS) entry which is preliminary data.</text>
</comment>
<protein>
    <submittedName>
        <fullName evidence="2">Nuclease</fullName>
    </submittedName>
</protein>
<evidence type="ECO:0000259" key="1">
    <source>
        <dbReference type="Pfam" id="PF03432"/>
    </source>
</evidence>
<organism evidence="2">
    <name type="scientific">Salmonella enterica</name>
    <name type="common">Salmonella choleraesuis</name>
    <dbReference type="NCBI Taxonomy" id="28901"/>
    <lineage>
        <taxon>Bacteria</taxon>
        <taxon>Pseudomonadati</taxon>
        <taxon>Pseudomonadota</taxon>
        <taxon>Gammaproteobacteria</taxon>
        <taxon>Enterobacterales</taxon>
        <taxon>Enterobacteriaceae</taxon>
        <taxon>Salmonella</taxon>
    </lineage>
</organism>
<feature type="non-terminal residue" evidence="2">
    <location>
        <position position="134"/>
    </location>
</feature>
<dbReference type="AlphaFoldDB" id="A0A5U4T6G8"/>
<name>A0A5U4T6G8_SALER</name>
<proteinExistence type="predicted"/>
<feature type="domain" description="MobA/VirD2-like nuclease" evidence="1">
    <location>
        <begin position="51"/>
        <end position="126"/>
    </location>
</feature>
<dbReference type="InterPro" id="IPR005094">
    <property type="entry name" value="Endonuclease_MobA/VirD2"/>
</dbReference>
<gene>
    <name evidence="2" type="ORF">A0246_22905</name>
</gene>
<dbReference type="Pfam" id="PF03432">
    <property type="entry name" value="Relaxase"/>
    <property type="match status" value="1"/>
</dbReference>
<sequence>MIVKFHARGKGGGSGPVDYLLGRERNREGATVLQGNPEEVRELIDATPFAKKYTSGVLSFAEKELTPGGREKVMASFERVLMPGLEKNQYSILWVEHQDKGRLELNFVIPNMELQTGKRLQPYYDRADRPRIDA</sequence>
<dbReference type="EMBL" id="AAGOCT010000028">
    <property type="protein sequence ID" value="EBQ1698586.1"/>
    <property type="molecule type" value="Genomic_DNA"/>
</dbReference>
<reference evidence="2" key="1">
    <citation type="submission" date="2018-07" db="EMBL/GenBank/DDBJ databases">
        <authorList>
            <consortium name="PulseNet: The National Subtyping Network for Foodborne Disease Surveillance"/>
            <person name="Tarr C.L."/>
            <person name="Trees E."/>
            <person name="Katz L.S."/>
            <person name="Carleton-Romer H.A."/>
            <person name="Stroika S."/>
            <person name="Kucerova Z."/>
            <person name="Roache K.F."/>
            <person name="Sabol A.L."/>
            <person name="Besser J."/>
            <person name="Gerner-Smidt P."/>
        </authorList>
    </citation>
    <scope>NUCLEOTIDE SEQUENCE</scope>
    <source>
        <strain evidence="2">PNUSAS001735</strain>
    </source>
</reference>
<accession>A0A5U4T6G8</accession>
<evidence type="ECO:0000313" key="2">
    <source>
        <dbReference type="EMBL" id="EBQ1698586.1"/>
    </source>
</evidence>